<dbReference type="AlphaFoldDB" id="A0A516SF17"/>
<name>A0A516SF17_9NEIS</name>
<dbReference type="OrthoDB" id="9808619at2"/>
<protein>
    <submittedName>
        <fullName evidence="1">Uncharacterized protein</fullName>
    </submittedName>
</protein>
<keyword evidence="2" id="KW-1185">Reference proteome</keyword>
<sequence>MVVVQFNHVQGGVTTPYRISDIGYLTGPADTPANTMLSPRLQALPRYSRSISADGERSMVGGQLTRSFGEVSLINNDGALDFLLGLNGLVDQPVQVYWVPDPVPSPLVLSEHQLFVARCGAPTFDSDLIRIPLHEVESVLERPFLKPISSYPESATLFDPASLAVNGNRNAPRVFGKVRGVEPILVDATRNIYLISDHPATVVLFDKGVMITGFRQGSLPLIYSPPPSPGTAKYFPGDALTPRVYACLGSTPELLTAHVTSASTPSYSPNPDKFVYQAVVDLVQAVLPGQGVGSDLHAFLTSIGTGWLARELDTPMDGIRFLLSSIDGWFGYNRHGGFQCGVIKEPSAPSYSLPAAKIREVSITWQGGGYTARQVTAKVGRAYTVLQQVAPTVIPTFAALLRREWIERKSAAATTPELYQFDRIISTALDQDDAGIPSVLAAIFAKYDTLTRIYSVDLVMTRSLALAIEIGQCVNLTWPRYDLANGKPLIVIGIDMDLETRALRLRLWG</sequence>
<evidence type="ECO:0000313" key="1">
    <source>
        <dbReference type="EMBL" id="QDQ26700.1"/>
    </source>
</evidence>
<evidence type="ECO:0000313" key="2">
    <source>
        <dbReference type="Proteomes" id="UP000317550"/>
    </source>
</evidence>
<proteinExistence type="predicted"/>
<dbReference type="KEGG" id="cari:FNU76_10175"/>
<dbReference type="RefSeq" id="WP_144278094.1">
    <property type="nucleotide sequence ID" value="NZ_CP041730.1"/>
</dbReference>
<organism evidence="1 2">
    <name type="scientific">Chitinimonas arctica</name>
    <dbReference type="NCBI Taxonomy" id="2594795"/>
    <lineage>
        <taxon>Bacteria</taxon>
        <taxon>Pseudomonadati</taxon>
        <taxon>Pseudomonadota</taxon>
        <taxon>Betaproteobacteria</taxon>
        <taxon>Neisseriales</taxon>
        <taxon>Chitinibacteraceae</taxon>
        <taxon>Chitinimonas</taxon>
    </lineage>
</organism>
<accession>A0A516SF17</accession>
<reference evidence="2" key="1">
    <citation type="submission" date="2019-07" db="EMBL/GenBank/DDBJ databases">
        <title>Chitinimonas sp. nov., isolated from Ny-Alesund, arctica soil.</title>
        <authorList>
            <person name="Xu Q."/>
            <person name="Peng F."/>
        </authorList>
    </citation>
    <scope>NUCLEOTIDE SEQUENCE [LARGE SCALE GENOMIC DNA]</scope>
    <source>
        <strain evidence="2">R3-44</strain>
    </source>
</reference>
<dbReference type="Proteomes" id="UP000317550">
    <property type="component" value="Chromosome"/>
</dbReference>
<gene>
    <name evidence="1" type="ORF">FNU76_10175</name>
</gene>
<dbReference type="EMBL" id="CP041730">
    <property type="protein sequence ID" value="QDQ26700.1"/>
    <property type="molecule type" value="Genomic_DNA"/>
</dbReference>